<protein>
    <submittedName>
        <fullName evidence="2">ATP-binding protein</fullName>
    </submittedName>
</protein>
<evidence type="ECO:0000313" key="2">
    <source>
        <dbReference type="EMBL" id="RJF71305.1"/>
    </source>
</evidence>
<accession>A0A418V5M2</accession>
<proteinExistence type="predicted"/>
<keyword evidence="2" id="KW-0067">ATP-binding</keyword>
<keyword evidence="3" id="KW-1185">Reference proteome</keyword>
<keyword evidence="2" id="KW-0547">Nucleotide-binding</keyword>
<sequence>MDWTLERLEGLITGKVEERLDLEYKGAQALGNTPKHKTELVKDVTAMANSAGGIIIYGIKEYDEVGLRHLPEKLDPINRHIVTKEWLENIINNAQPRISDIAISVIQIDDTGGVVYILEVPQSHTAHQNPYDKKYYKRFNFSAEPMNGD</sequence>
<evidence type="ECO:0000313" key="3">
    <source>
        <dbReference type="Proteomes" id="UP000286287"/>
    </source>
</evidence>
<dbReference type="InterPro" id="IPR038461">
    <property type="entry name" value="Schlafen_AlbA_2_dom_sf"/>
</dbReference>
<organism evidence="2 3">
    <name type="scientific">Deinococcus cavernae</name>
    <dbReference type="NCBI Taxonomy" id="2320857"/>
    <lineage>
        <taxon>Bacteria</taxon>
        <taxon>Thermotogati</taxon>
        <taxon>Deinococcota</taxon>
        <taxon>Deinococci</taxon>
        <taxon>Deinococcales</taxon>
        <taxon>Deinococcaceae</taxon>
        <taxon>Deinococcus</taxon>
    </lineage>
</organism>
<dbReference type="Gene3D" id="3.30.950.30">
    <property type="entry name" value="Schlafen, AAA domain"/>
    <property type="match status" value="1"/>
</dbReference>
<dbReference type="AlphaFoldDB" id="A0A418V5M2"/>
<dbReference type="OrthoDB" id="9807907at2"/>
<name>A0A418V5M2_9DEIO</name>
<dbReference type="EMBL" id="QYUJ01000014">
    <property type="protein sequence ID" value="RJF71305.1"/>
    <property type="molecule type" value="Genomic_DNA"/>
</dbReference>
<dbReference type="InterPro" id="IPR007421">
    <property type="entry name" value="Schlafen_AlbA_2_dom"/>
</dbReference>
<reference evidence="2 3" key="1">
    <citation type="submission" date="2018-09" db="EMBL/GenBank/DDBJ databases">
        <authorList>
            <person name="Zhu H."/>
        </authorList>
    </citation>
    <scope>NUCLEOTIDE SEQUENCE [LARGE SCALE GENOMIC DNA]</scope>
    <source>
        <strain evidence="2 3">K2S05-167</strain>
    </source>
</reference>
<evidence type="ECO:0000259" key="1">
    <source>
        <dbReference type="Pfam" id="PF04326"/>
    </source>
</evidence>
<dbReference type="Proteomes" id="UP000286287">
    <property type="component" value="Unassembled WGS sequence"/>
</dbReference>
<feature type="domain" description="Schlafen AlbA-2" evidence="1">
    <location>
        <begin position="18"/>
        <end position="147"/>
    </location>
</feature>
<dbReference type="Pfam" id="PF04326">
    <property type="entry name" value="SLFN_AlbA_2"/>
    <property type="match status" value="1"/>
</dbReference>
<dbReference type="GO" id="GO:0005524">
    <property type="term" value="F:ATP binding"/>
    <property type="evidence" value="ECO:0007669"/>
    <property type="project" value="UniProtKB-KW"/>
</dbReference>
<comment type="caution">
    <text evidence="2">The sequence shown here is derived from an EMBL/GenBank/DDBJ whole genome shotgun (WGS) entry which is preliminary data.</text>
</comment>
<dbReference type="RefSeq" id="WP_119762347.1">
    <property type="nucleotide sequence ID" value="NZ_QYUJ01000014.1"/>
</dbReference>
<gene>
    <name evidence="2" type="ORF">D3875_06680</name>
</gene>